<keyword evidence="2" id="KW-1185">Reference proteome</keyword>
<sequence length="67" mass="7616">MADGMNTLPMETMPSDRRDGRVMLIRHGHRPWTRRARFWPDHQGGGCWIDEVTGGQLLNVTGWADAP</sequence>
<dbReference type="EMBL" id="FUYM01000003">
    <property type="protein sequence ID" value="SKB49279.1"/>
    <property type="molecule type" value="Genomic_DNA"/>
</dbReference>
<protein>
    <submittedName>
        <fullName evidence="1">Uncharacterized protein</fullName>
    </submittedName>
</protein>
<reference evidence="2" key="1">
    <citation type="submission" date="2017-02" db="EMBL/GenBank/DDBJ databases">
        <authorList>
            <person name="Varghese N."/>
            <person name="Submissions S."/>
        </authorList>
    </citation>
    <scope>NUCLEOTIDE SEQUENCE [LARGE SCALE GENOMIC DNA]</scope>
    <source>
        <strain evidence="2">UM2</strain>
    </source>
</reference>
<evidence type="ECO:0000313" key="1">
    <source>
        <dbReference type="EMBL" id="SKB49279.1"/>
    </source>
</evidence>
<dbReference type="Proteomes" id="UP000189818">
    <property type="component" value="Unassembled WGS sequence"/>
</dbReference>
<gene>
    <name evidence="1" type="ORF">SAMN06295920_103186</name>
</gene>
<organism evidence="1 2">
    <name type="scientific">Rhizorhabdus histidinilytica</name>
    <dbReference type="NCBI Taxonomy" id="439228"/>
    <lineage>
        <taxon>Bacteria</taxon>
        <taxon>Pseudomonadati</taxon>
        <taxon>Pseudomonadota</taxon>
        <taxon>Alphaproteobacteria</taxon>
        <taxon>Sphingomonadales</taxon>
        <taxon>Sphingomonadaceae</taxon>
        <taxon>Rhizorhabdus</taxon>
    </lineage>
</organism>
<evidence type="ECO:0000313" key="2">
    <source>
        <dbReference type="Proteomes" id="UP000189818"/>
    </source>
</evidence>
<dbReference type="AlphaFoldDB" id="A0A1T5BQA8"/>
<name>A0A1T5BQA8_9SPHN</name>
<proteinExistence type="predicted"/>
<accession>A0A1T5BQA8</accession>